<dbReference type="InterPro" id="IPR006028">
    <property type="entry name" value="GABAA/Glycine_rcpt"/>
</dbReference>
<dbReference type="Gene3D" id="1.20.58.390">
    <property type="entry name" value="Neurotransmitter-gated ion-channel transmembrane domain"/>
    <property type="match status" value="1"/>
</dbReference>
<dbReference type="AlphaFoldDB" id="A0A0R3XCY6"/>
<feature type="transmembrane region" description="Helical" evidence="1">
    <location>
        <begin position="113"/>
        <end position="132"/>
    </location>
</feature>
<feature type="domain" description="Neurotransmitter-gated ion-channel transmembrane" evidence="2">
    <location>
        <begin position="56"/>
        <end position="153"/>
    </location>
</feature>
<dbReference type="STRING" id="6205.A0A0R3XCY6"/>
<keyword evidence="1" id="KW-1133">Transmembrane helix</keyword>
<dbReference type="InterPro" id="IPR038050">
    <property type="entry name" value="Neuro_actylchol_rec"/>
</dbReference>
<accession>A0A0R3XCY6</accession>
<feature type="transmembrane region" description="Helical" evidence="1">
    <location>
        <begin position="48"/>
        <end position="71"/>
    </location>
</feature>
<dbReference type="InterPro" id="IPR006201">
    <property type="entry name" value="Neur_channel"/>
</dbReference>
<organism evidence="3">
    <name type="scientific">Hydatigena taeniaeformis</name>
    <name type="common">Feline tapeworm</name>
    <name type="synonym">Taenia taeniaeformis</name>
    <dbReference type="NCBI Taxonomy" id="6205"/>
    <lineage>
        <taxon>Eukaryota</taxon>
        <taxon>Metazoa</taxon>
        <taxon>Spiralia</taxon>
        <taxon>Lophotrochozoa</taxon>
        <taxon>Platyhelminthes</taxon>
        <taxon>Cestoda</taxon>
        <taxon>Eucestoda</taxon>
        <taxon>Cyclophyllidea</taxon>
        <taxon>Taeniidae</taxon>
        <taxon>Hydatigera</taxon>
    </lineage>
</organism>
<name>A0A0R3XCY6_HYDTA</name>
<feature type="transmembrane region" description="Helical" evidence="1">
    <location>
        <begin position="83"/>
        <end position="101"/>
    </location>
</feature>
<dbReference type="InterPro" id="IPR036719">
    <property type="entry name" value="Neuro-gated_channel_TM_sf"/>
</dbReference>
<evidence type="ECO:0000313" key="3">
    <source>
        <dbReference type="WBParaSite" id="TTAC_0001141301-mRNA-1"/>
    </source>
</evidence>
<protein>
    <submittedName>
        <fullName evidence="3">Neur_chan_memb domain-containing protein</fullName>
    </submittedName>
</protein>
<dbReference type="Pfam" id="PF02932">
    <property type="entry name" value="Neur_chan_memb"/>
    <property type="match status" value="1"/>
</dbReference>
<dbReference type="PANTHER" id="PTHR18945">
    <property type="entry name" value="NEUROTRANSMITTER GATED ION CHANNEL"/>
    <property type="match status" value="1"/>
</dbReference>
<dbReference type="GO" id="GO:0004888">
    <property type="term" value="F:transmembrane signaling receptor activity"/>
    <property type="evidence" value="ECO:0007669"/>
    <property type="project" value="InterPro"/>
</dbReference>
<keyword evidence="1" id="KW-0812">Transmembrane</keyword>
<dbReference type="CDD" id="cd19049">
    <property type="entry name" value="LGIC_TM_anion"/>
    <property type="match status" value="1"/>
</dbReference>
<dbReference type="GO" id="GO:0016020">
    <property type="term" value="C:membrane"/>
    <property type="evidence" value="ECO:0007669"/>
    <property type="project" value="InterPro"/>
</dbReference>
<evidence type="ECO:0000256" key="1">
    <source>
        <dbReference type="SAM" id="Phobius"/>
    </source>
</evidence>
<dbReference type="SUPFAM" id="SSF90112">
    <property type="entry name" value="Neurotransmitter-gated ion-channel transmembrane pore"/>
    <property type="match status" value="1"/>
</dbReference>
<evidence type="ECO:0000259" key="2">
    <source>
        <dbReference type="Pfam" id="PF02932"/>
    </source>
</evidence>
<dbReference type="WBParaSite" id="TTAC_0001141301-mRNA-1">
    <property type="protein sequence ID" value="TTAC_0001141301-mRNA-1"/>
    <property type="gene ID" value="TTAC_0001141301"/>
</dbReference>
<sequence length="216" mass="24326">LNAAVQLEDNQINEYTVVKHTCTYCDRAYKTTGKFSCLNVEFVLSRKFGFYLIYAYLPSLLVVLIAWMSFLIDCEATAARTSLGLLTVLSLITQSAAVLSQLPRVSYIKAIDIWFFTCFSFVVGALLEFAFVNTASRKEAKMHETPKTPASDFSEVDNTTSASLSARTRMSGRLSNRTNVHCLTARCLDRVSAIVYPLCFLLFNIIYWSIYLHQST</sequence>
<feature type="transmembrane region" description="Helical" evidence="1">
    <location>
        <begin position="193"/>
        <end position="211"/>
    </location>
</feature>
<dbReference type="PRINTS" id="PR00253">
    <property type="entry name" value="GABAARECEPTR"/>
</dbReference>
<dbReference type="InterPro" id="IPR006029">
    <property type="entry name" value="Neurotrans-gated_channel_TM"/>
</dbReference>
<reference evidence="3" key="1">
    <citation type="submission" date="2017-02" db="UniProtKB">
        <authorList>
            <consortium name="WormBaseParasite"/>
        </authorList>
    </citation>
    <scope>IDENTIFICATION</scope>
</reference>
<proteinExistence type="predicted"/>
<keyword evidence="1" id="KW-0472">Membrane</keyword>
<dbReference type="GO" id="GO:0005216">
    <property type="term" value="F:monoatomic ion channel activity"/>
    <property type="evidence" value="ECO:0007669"/>
    <property type="project" value="InterPro"/>
</dbReference>